<dbReference type="Proteomes" id="UP000266183">
    <property type="component" value="Chromosome"/>
</dbReference>
<dbReference type="EMBL" id="CP032382">
    <property type="protein sequence ID" value="AYB29789.1"/>
    <property type="molecule type" value="Genomic_DNA"/>
</dbReference>
<evidence type="ECO:0000313" key="2">
    <source>
        <dbReference type="EMBL" id="AYB29789.1"/>
    </source>
</evidence>
<gene>
    <name evidence="2" type="ORF">D4L85_03990</name>
</gene>
<feature type="signal peptide" evidence="1">
    <location>
        <begin position="1"/>
        <end position="21"/>
    </location>
</feature>
<dbReference type="KEGG" id="chk:D4L85_03990"/>
<name>A0A385SF06_9BACT</name>
<evidence type="ECO:0008006" key="4">
    <source>
        <dbReference type="Google" id="ProtNLM"/>
    </source>
</evidence>
<reference evidence="3" key="1">
    <citation type="submission" date="2018-09" db="EMBL/GenBank/DDBJ databases">
        <title>Chryseolinea sp. KIS68-18 isolated from soil.</title>
        <authorList>
            <person name="Weon H.-Y."/>
            <person name="Kwon S.-W."/>
            <person name="Lee S.A."/>
        </authorList>
    </citation>
    <scope>NUCLEOTIDE SEQUENCE [LARGE SCALE GENOMIC DNA]</scope>
    <source>
        <strain evidence="3">KIS68-18</strain>
    </source>
</reference>
<feature type="chain" id="PRO_5017390864" description="WG repeat-containing protein" evidence="1">
    <location>
        <begin position="22"/>
        <end position="242"/>
    </location>
</feature>
<proteinExistence type="predicted"/>
<keyword evidence="1" id="KW-0732">Signal</keyword>
<organism evidence="2 3">
    <name type="scientific">Chryseolinea soli</name>
    <dbReference type="NCBI Taxonomy" id="2321403"/>
    <lineage>
        <taxon>Bacteria</taxon>
        <taxon>Pseudomonadati</taxon>
        <taxon>Bacteroidota</taxon>
        <taxon>Cytophagia</taxon>
        <taxon>Cytophagales</taxon>
        <taxon>Fulvivirgaceae</taxon>
        <taxon>Chryseolinea</taxon>
    </lineage>
</organism>
<sequence>MTRLLCLAGFGLSLFCSIHCAAQLKADTAFVALADTRAKQVYAHYIQGQARLFNGVEYTEYASRNDEFPFFFSDDWLMGDVLYDGELYENVPLEYDIRVDQVVTEHMFNGAKIQLITDKVDHFSVSGHTFVHLYGTKTNGIATGFYDRLYDGPTKVYVKREKDLQESIESQVIVARFEEKNHLYIVKDGVFYPVKKKGSVLDVLKDRKSEVKSFLNKSKIRFKKDREKAVVRAAEFYDAPKN</sequence>
<evidence type="ECO:0000313" key="3">
    <source>
        <dbReference type="Proteomes" id="UP000266183"/>
    </source>
</evidence>
<accession>A0A385SF06</accession>
<protein>
    <recommendedName>
        <fullName evidence="4">WG repeat-containing protein</fullName>
    </recommendedName>
</protein>
<dbReference type="AlphaFoldDB" id="A0A385SF06"/>
<dbReference type="RefSeq" id="WP_119753101.1">
    <property type="nucleotide sequence ID" value="NZ_CP032382.1"/>
</dbReference>
<evidence type="ECO:0000256" key="1">
    <source>
        <dbReference type="SAM" id="SignalP"/>
    </source>
</evidence>
<keyword evidence="3" id="KW-1185">Reference proteome</keyword>
<dbReference type="OrthoDB" id="655382at2"/>